<dbReference type="Proteomes" id="UP000029999">
    <property type="component" value="Unassembled WGS sequence"/>
</dbReference>
<proteinExistence type="predicted"/>
<sequence length="228" mass="25980">MQLKLASYNIHACIGTDGQFDPFRIAAVINELDADVIALQEVEHHLVNDIDLLDFLAQQTGMIALAGPTMLRESRHYGNAILTRLTPESHQLLDLSLEDNEPRGVIQLSLNIDDHRLLVYATHLGLKPVERRFQVQKILSLFETKTADTTVLMGDLNEWFLWGRPLRWLKAYFDITPAINSFPSFWPFLALDRIWVNPRHHLLNVSAHKTDLAKKASDHLPVTADITF</sequence>
<keyword evidence="2" id="KW-0255">Endonuclease</keyword>
<evidence type="ECO:0000259" key="1">
    <source>
        <dbReference type="Pfam" id="PF03372"/>
    </source>
</evidence>
<dbReference type="AlphaFoldDB" id="A0A0A0BBL7"/>
<comment type="caution">
    <text evidence="2">The sequence shown here is derived from an EMBL/GenBank/DDBJ whole genome shotgun (WGS) entry which is preliminary data.</text>
</comment>
<dbReference type="GO" id="GO:0004527">
    <property type="term" value="F:exonuclease activity"/>
    <property type="evidence" value="ECO:0007669"/>
    <property type="project" value="UniProtKB-KW"/>
</dbReference>
<dbReference type="PANTHER" id="PTHR14859">
    <property type="entry name" value="CALCOFLUOR WHITE HYPERSENSITIVE PROTEIN PRECURSOR"/>
    <property type="match status" value="1"/>
</dbReference>
<dbReference type="PANTHER" id="PTHR14859:SF15">
    <property type="entry name" value="ENDONUCLEASE_EXONUCLEASE_PHOSPHATASE DOMAIN-CONTAINING PROTEIN"/>
    <property type="match status" value="1"/>
</dbReference>
<accession>A0A0A0BBL7</accession>
<dbReference type="RefSeq" id="WP_036315504.1">
    <property type="nucleotide sequence ID" value="NZ_JRQD01000006.1"/>
</dbReference>
<dbReference type="GO" id="GO:0016020">
    <property type="term" value="C:membrane"/>
    <property type="evidence" value="ECO:0007669"/>
    <property type="project" value="GOC"/>
</dbReference>
<gene>
    <name evidence="2" type="ORF">LP43_2318</name>
</gene>
<evidence type="ECO:0000313" key="3">
    <source>
        <dbReference type="Proteomes" id="UP000029999"/>
    </source>
</evidence>
<name>A0A0A0BBL7_9GAMM</name>
<keyword evidence="2" id="KW-0540">Nuclease</keyword>
<dbReference type="InterPro" id="IPR051916">
    <property type="entry name" value="GPI-anchor_lipid_remodeler"/>
</dbReference>
<organism evidence="2 3">
    <name type="scientific">Methylophaga thiooxydans</name>
    <dbReference type="NCBI Taxonomy" id="392484"/>
    <lineage>
        <taxon>Bacteria</taxon>
        <taxon>Pseudomonadati</taxon>
        <taxon>Pseudomonadota</taxon>
        <taxon>Gammaproteobacteria</taxon>
        <taxon>Thiotrichales</taxon>
        <taxon>Piscirickettsiaceae</taxon>
        <taxon>Methylophaga</taxon>
    </lineage>
</organism>
<feature type="domain" description="Endonuclease/exonuclease/phosphatase" evidence="1">
    <location>
        <begin position="7"/>
        <end position="219"/>
    </location>
</feature>
<dbReference type="SUPFAM" id="SSF56219">
    <property type="entry name" value="DNase I-like"/>
    <property type="match status" value="1"/>
</dbReference>
<keyword evidence="2" id="KW-0269">Exonuclease</keyword>
<dbReference type="Pfam" id="PF03372">
    <property type="entry name" value="Exo_endo_phos"/>
    <property type="match status" value="1"/>
</dbReference>
<dbReference type="InterPro" id="IPR005135">
    <property type="entry name" value="Endo/exonuclease/phosphatase"/>
</dbReference>
<dbReference type="STRING" id="392484.LP43_2318"/>
<dbReference type="Gene3D" id="3.60.10.10">
    <property type="entry name" value="Endonuclease/exonuclease/phosphatase"/>
    <property type="match status" value="1"/>
</dbReference>
<dbReference type="EMBL" id="JRQD01000006">
    <property type="protein sequence ID" value="KGM06003.1"/>
    <property type="molecule type" value="Genomic_DNA"/>
</dbReference>
<dbReference type="GO" id="GO:0004519">
    <property type="term" value="F:endonuclease activity"/>
    <property type="evidence" value="ECO:0007669"/>
    <property type="project" value="UniProtKB-KW"/>
</dbReference>
<dbReference type="InterPro" id="IPR036691">
    <property type="entry name" value="Endo/exonu/phosph_ase_sf"/>
</dbReference>
<dbReference type="GO" id="GO:0006506">
    <property type="term" value="P:GPI anchor biosynthetic process"/>
    <property type="evidence" value="ECO:0007669"/>
    <property type="project" value="TreeGrafter"/>
</dbReference>
<evidence type="ECO:0000313" key="2">
    <source>
        <dbReference type="EMBL" id="KGM06003.1"/>
    </source>
</evidence>
<keyword evidence="2" id="KW-0378">Hydrolase</keyword>
<reference evidence="2 3" key="1">
    <citation type="submission" date="2014-09" db="EMBL/GenBank/DDBJ databases">
        <authorList>
            <person name="Grob C."/>
            <person name="Taubert M."/>
            <person name="Howat A.M."/>
            <person name="Burns O.J."/>
            <person name="Dixon J.L."/>
            <person name="Chen Y."/>
            <person name="Murrell J.C."/>
        </authorList>
    </citation>
    <scope>NUCLEOTIDE SEQUENCE [LARGE SCALE GENOMIC DNA]</scope>
    <source>
        <strain evidence="2">L4</strain>
    </source>
</reference>
<protein>
    <submittedName>
        <fullName evidence="2">Endonuclease/exonuclease/phosphatase</fullName>
    </submittedName>
</protein>